<feature type="transmembrane region" description="Helical" evidence="6">
    <location>
        <begin position="107"/>
        <end position="129"/>
    </location>
</feature>
<reference evidence="7 8" key="1">
    <citation type="submission" date="2019-08" db="EMBL/GenBank/DDBJ databases">
        <title>Archangium and Cystobacter genomes.</title>
        <authorList>
            <person name="Chen I.-C.K."/>
            <person name="Wielgoss S."/>
        </authorList>
    </citation>
    <scope>NUCLEOTIDE SEQUENCE [LARGE SCALE GENOMIC DNA]</scope>
    <source>
        <strain evidence="7 8">Cbm 6</strain>
    </source>
</reference>
<evidence type="ECO:0000256" key="3">
    <source>
        <dbReference type="ARBA" id="ARBA00022692"/>
    </source>
</evidence>
<feature type="transmembrane region" description="Helical" evidence="6">
    <location>
        <begin position="135"/>
        <end position="153"/>
    </location>
</feature>
<keyword evidence="3 6" id="KW-0812">Transmembrane</keyword>
<evidence type="ECO:0000256" key="2">
    <source>
        <dbReference type="ARBA" id="ARBA00007511"/>
    </source>
</evidence>
<dbReference type="PANTHER" id="PTHR30238">
    <property type="entry name" value="MEMBRANE BOUND PREDICTED REDOX MODULATOR"/>
    <property type="match status" value="1"/>
</dbReference>
<name>A0ABY9WSX5_9BACT</name>
<organism evidence="7 8">
    <name type="scientific">Archangium minus</name>
    <dbReference type="NCBI Taxonomy" id="83450"/>
    <lineage>
        <taxon>Bacteria</taxon>
        <taxon>Pseudomonadati</taxon>
        <taxon>Myxococcota</taxon>
        <taxon>Myxococcia</taxon>
        <taxon>Myxococcales</taxon>
        <taxon>Cystobacterineae</taxon>
        <taxon>Archangiaceae</taxon>
        <taxon>Archangium</taxon>
    </lineage>
</organism>
<evidence type="ECO:0000256" key="4">
    <source>
        <dbReference type="ARBA" id="ARBA00022989"/>
    </source>
</evidence>
<feature type="transmembrane region" description="Helical" evidence="6">
    <location>
        <begin position="256"/>
        <end position="275"/>
    </location>
</feature>
<dbReference type="InterPro" id="IPR022369">
    <property type="entry name" value="Integral_membrane_TerC_rswitch"/>
</dbReference>
<proteinExistence type="inferred from homology"/>
<protein>
    <submittedName>
        <fullName evidence="7">TerC family protein</fullName>
    </submittedName>
</protein>
<feature type="transmembrane region" description="Helical" evidence="6">
    <location>
        <begin position="42"/>
        <end position="62"/>
    </location>
</feature>
<gene>
    <name evidence="7" type="ORF">F0U60_24250</name>
</gene>
<dbReference type="EMBL" id="CP043494">
    <property type="protein sequence ID" value="WNG46891.1"/>
    <property type="molecule type" value="Genomic_DNA"/>
</dbReference>
<feature type="transmembrane region" description="Helical" evidence="6">
    <location>
        <begin position="12"/>
        <end position="30"/>
    </location>
</feature>
<dbReference type="NCBIfam" id="TIGR03718">
    <property type="entry name" value="R_switched_Alx"/>
    <property type="match status" value="1"/>
</dbReference>
<comment type="subcellular location">
    <subcellularLocation>
        <location evidence="1">Membrane</location>
        <topology evidence="1">Multi-pass membrane protein</topology>
    </subcellularLocation>
</comment>
<accession>A0ABY9WSX5</accession>
<keyword evidence="5 6" id="KW-0472">Membrane</keyword>
<dbReference type="Proteomes" id="UP001611383">
    <property type="component" value="Chromosome"/>
</dbReference>
<sequence length="327" mass="35944">MEMQSVGSPALWAGFIIFVLAMLALDLGVFHRNTHEVKFKEALAWSGVWIALALVFNLGIWWKFGSTPAMQFLTGYLIEKSLSIDNIFVFVVIFSALKIPSLYQHRVLFWGILSALVLRAVMIFAGVAMLERFHWLIYVFGAFLIFTGVKLFVQRNKEEHPEDGAVMKLARRVIPSTTRFDGDRFFTMENGRKLATPLLMSLVLVELTDVLFALDSIPAIFAVTTDPFLVFTSNIFAIMGLRSLFFVLAGAVEKFSYLKVGLSGVLVFVGAKMALIDVVKVPSAVSLGVIALMLGVSIAASLLKARAQERAQAGKAVDTGSQPAPAE</sequence>
<keyword evidence="4 6" id="KW-1133">Transmembrane helix</keyword>
<feature type="transmembrane region" description="Helical" evidence="6">
    <location>
        <begin position="228"/>
        <end position="249"/>
    </location>
</feature>
<evidence type="ECO:0000313" key="7">
    <source>
        <dbReference type="EMBL" id="WNG46891.1"/>
    </source>
</evidence>
<evidence type="ECO:0000256" key="5">
    <source>
        <dbReference type="ARBA" id="ARBA00023136"/>
    </source>
</evidence>
<evidence type="ECO:0000256" key="6">
    <source>
        <dbReference type="SAM" id="Phobius"/>
    </source>
</evidence>
<dbReference type="InterPro" id="IPR005496">
    <property type="entry name" value="Integral_membrane_TerC"/>
</dbReference>
<keyword evidence="8" id="KW-1185">Reference proteome</keyword>
<evidence type="ECO:0000313" key="8">
    <source>
        <dbReference type="Proteomes" id="UP001611383"/>
    </source>
</evidence>
<feature type="transmembrane region" description="Helical" evidence="6">
    <location>
        <begin position="82"/>
        <end position="100"/>
    </location>
</feature>
<dbReference type="Pfam" id="PF03741">
    <property type="entry name" value="TerC"/>
    <property type="match status" value="1"/>
</dbReference>
<feature type="transmembrane region" description="Helical" evidence="6">
    <location>
        <begin position="198"/>
        <end position="222"/>
    </location>
</feature>
<comment type="similarity">
    <text evidence="2">Belongs to the TerC family.</text>
</comment>
<dbReference type="RefSeq" id="WP_395823731.1">
    <property type="nucleotide sequence ID" value="NZ_CP043494.1"/>
</dbReference>
<feature type="transmembrane region" description="Helical" evidence="6">
    <location>
        <begin position="281"/>
        <end position="303"/>
    </location>
</feature>
<evidence type="ECO:0000256" key="1">
    <source>
        <dbReference type="ARBA" id="ARBA00004141"/>
    </source>
</evidence>
<dbReference type="PANTHER" id="PTHR30238:SF0">
    <property type="entry name" value="THYLAKOID MEMBRANE PROTEIN TERC, CHLOROPLASTIC"/>
    <property type="match status" value="1"/>
</dbReference>